<dbReference type="GO" id="GO:0009898">
    <property type="term" value="C:cytoplasmic side of plasma membrane"/>
    <property type="evidence" value="ECO:0007669"/>
    <property type="project" value="TreeGrafter"/>
</dbReference>
<keyword evidence="2" id="KW-0067">ATP-binding</keyword>
<dbReference type="Gene3D" id="3.40.50.300">
    <property type="entry name" value="P-loop containing nucleotide triphosphate hydrolases"/>
    <property type="match status" value="1"/>
</dbReference>
<proteinExistence type="predicted"/>
<evidence type="ECO:0000313" key="4">
    <source>
        <dbReference type="Proteomes" id="UP000242310"/>
    </source>
</evidence>
<dbReference type="Pfam" id="PF10609">
    <property type="entry name" value="ParA"/>
    <property type="match status" value="1"/>
</dbReference>
<dbReference type="InterPro" id="IPR033875">
    <property type="entry name" value="FlhG"/>
</dbReference>
<keyword evidence="1" id="KW-0547">Nucleotide-binding</keyword>
<dbReference type="GO" id="GO:0051782">
    <property type="term" value="P:negative regulation of cell division"/>
    <property type="evidence" value="ECO:0007669"/>
    <property type="project" value="TreeGrafter"/>
</dbReference>
<sequence length="291" mass="31504">MNDQANSLRKRMEAEQRGAGDARVISVVSGKGGVGKSNVTVNFALSLAELNKKVVVFDLDIGMANVDILLGETPRHSIVDMVENQLTIWDIIETGPQGLQFIAGGSGLSEMFSMNEAKRDRFLEQLEALTAHVDIILFDMGAGATADTMQFILAADEVLLVTTPEPTAITDAYGMFKWMHLENADLPCSLVVNRAQTEREGDQTAENVKTVAERFLSRTLAKAAVIPEDQAVMKAVRSQKPFVLHNPKSKASRAVINMAAAFAGKASNKNAPASFVSKLRTWLKPKGDVSS</sequence>
<dbReference type="SUPFAM" id="SSF52540">
    <property type="entry name" value="P-loop containing nucleoside triphosphate hydrolases"/>
    <property type="match status" value="1"/>
</dbReference>
<reference evidence="3 4" key="1">
    <citation type="submission" date="2018-03" db="EMBL/GenBank/DDBJ databases">
        <title>Genomic Encyclopedia of Type Strains, Phase III (KMG-III): the genomes of soil and plant-associated and newly described type strains.</title>
        <authorList>
            <person name="Whitman W."/>
        </authorList>
    </citation>
    <scope>NUCLEOTIDE SEQUENCE [LARGE SCALE GENOMIC DNA]</scope>
    <source>
        <strain evidence="3 4">CGMCC 1.07653</strain>
    </source>
</reference>
<dbReference type="EMBL" id="PYAV01000001">
    <property type="protein sequence ID" value="PSL51209.1"/>
    <property type="molecule type" value="Genomic_DNA"/>
</dbReference>
<gene>
    <name evidence="3" type="ORF">B0H94_101119</name>
</gene>
<dbReference type="CDD" id="cd02038">
    <property type="entry name" value="FlhG-like"/>
    <property type="match status" value="1"/>
</dbReference>
<evidence type="ECO:0000256" key="2">
    <source>
        <dbReference type="ARBA" id="ARBA00022840"/>
    </source>
</evidence>
<keyword evidence="4" id="KW-1185">Reference proteome</keyword>
<evidence type="ECO:0000313" key="3">
    <source>
        <dbReference type="EMBL" id="PSL51209.1"/>
    </source>
</evidence>
<dbReference type="Proteomes" id="UP000242310">
    <property type="component" value="Unassembled WGS sequence"/>
</dbReference>
<dbReference type="OrthoDB" id="9816297at2"/>
<dbReference type="InterPro" id="IPR033756">
    <property type="entry name" value="YlxH/NBP35"/>
</dbReference>
<organism evidence="3 4">
    <name type="scientific">Salsuginibacillus halophilus</name>
    <dbReference type="NCBI Taxonomy" id="517424"/>
    <lineage>
        <taxon>Bacteria</taxon>
        <taxon>Bacillati</taxon>
        <taxon>Bacillota</taxon>
        <taxon>Bacilli</taxon>
        <taxon>Bacillales</taxon>
        <taxon>Bacillaceae</taxon>
        <taxon>Salsuginibacillus</taxon>
    </lineage>
</organism>
<dbReference type="RefSeq" id="WP_106587291.1">
    <property type="nucleotide sequence ID" value="NZ_PYAV01000001.1"/>
</dbReference>
<dbReference type="InterPro" id="IPR050625">
    <property type="entry name" value="ParA/MinD_ATPase"/>
</dbReference>
<evidence type="ECO:0000256" key="1">
    <source>
        <dbReference type="ARBA" id="ARBA00022741"/>
    </source>
</evidence>
<dbReference type="InterPro" id="IPR027417">
    <property type="entry name" value="P-loop_NTPase"/>
</dbReference>
<protein>
    <submittedName>
        <fullName evidence="3">Flagellar biosynthesis protein FlhG</fullName>
    </submittedName>
</protein>
<dbReference type="PANTHER" id="PTHR43384">
    <property type="entry name" value="SEPTUM SITE-DETERMINING PROTEIN MIND HOMOLOG, CHLOROPLASTIC-RELATED"/>
    <property type="match status" value="1"/>
</dbReference>
<dbReference type="PIRSF" id="PIRSF003092">
    <property type="entry name" value="MinD"/>
    <property type="match status" value="1"/>
</dbReference>
<dbReference type="AlphaFoldDB" id="A0A2P8HYC7"/>
<comment type="caution">
    <text evidence="3">The sequence shown here is derived from an EMBL/GenBank/DDBJ whole genome shotgun (WGS) entry which is preliminary data.</text>
</comment>
<keyword evidence="3" id="KW-0282">Flagellum</keyword>
<dbReference type="GO" id="GO:0005829">
    <property type="term" value="C:cytosol"/>
    <property type="evidence" value="ECO:0007669"/>
    <property type="project" value="TreeGrafter"/>
</dbReference>
<dbReference type="InterPro" id="IPR025501">
    <property type="entry name" value="MinD_FleN"/>
</dbReference>
<name>A0A2P8HYC7_9BACI</name>
<dbReference type="GO" id="GO:0016887">
    <property type="term" value="F:ATP hydrolysis activity"/>
    <property type="evidence" value="ECO:0007669"/>
    <property type="project" value="TreeGrafter"/>
</dbReference>
<keyword evidence="3" id="KW-0966">Cell projection</keyword>
<keyword evidence="3" id="KW-0969">Cilium</keyword>
<dbReference type="PANTHER" id="PTHR43384:SF4">
    <property type="entry name" value="CELLULOSE BIOSYNTHESIS PROTEIN BCSQ-RELATED"/>
    <property type="match status" value="1"/>
</dbReference>
<dbReference type="GO" id="GO:0005524">
    <property type="term" value="F:ATP binding"/>
    <property type="evidence" value="ECO:0007669"/>
    <property type="project" value="UniProtKB-KW"/>
</dbReference>
<accession>A0A2P8HYC7</accession>